<dbReference type="Proteomes" id="UP000095657">
    <property type="component" value="Unassembled WGS sequence"/>
</dbReference>
<dbReference type="SUPFAM" id="SSF82714">
    <property type="entry name" value="Multidrug efflux transporter AcrB TolC docking domain, DN and DC subdomains"/>
    <property type="match status" value="1"/>
</dbReference>
<sequence length="1081" mass="123211">MQNINLEIKKSSKASAFTLIVAFVCVALVGLALVPLLPVKLNPSRTLPGFTVRFSMPGTSARVVEMTATSKLEAMLARVKGIRGIYSTSGNGWGSISVNLDKHVDVAVARFEASTIIRQTWPELPDGVSYPYIQMQSPGQNNQGPFMAFTINAPAIPILIQQYAEEHIKTRLAQLPGIYKINLGGATPMEWRLEYDSEQLHTLGISTDDIRQAVRLHYQKEFLGTYDMEQGSSGRQWIRLALVPEYNNRDFDAERIQVKMKDGKIIGLNELVKVSRVEEQPQSYYRINGLNSIYLSVVAEETANQLALSKEVKAYMDDIRLLLPAGYEIHTSYDATEFIQEELGKIYLRTGVTVAILLLFVLLITFSPKYLFLIVTSLAVNVAIAVIFYYAFGLEMQLYSLAGITVSLNLVIDNTIVMSDHYLRRGNRKAFMSVLAATLTTMGALVIIFFLDEKIRLNLQDFAAVVIINLGVSLLVALFFVPSLIDKTGLKRRKKFSLSDAKWKSGNIRFFMWIRSKMRRFPVYFSRFYSWLIRILCRWRVAVCILLLLAFGLPVFLLPEKMKGEDKWAEFYNKTLGTSTYKEKVKPVVDKALGGALRLFVQKVYEGSYFTRNEEVVLHANANLPNGSTLEQMNTLIKRMETYLSEFKEIKQFQTSVESARRASIHIYFTKEHQKSGFPYTLKANMINKALQLGGGDWSIYGLQDQGFSNNVRESAGSFRVKMYGYNYDELYDRAEQLKEKFLSHRRIKEVTIGSDFSWWKDDYMEFYFSLDKLRMAEENIGAGRLFSAIRPIYGRNMEIGSVTTEEGTEKIKLSSRQSEERDVWAMQYYPFPAGGKEYKLSELATVEKGQMPQEVAKENQQYRLCLQYEYIGSSEQGHKLLKKDLEEFNEILPMGYTAKSEDNNWSWGGKDNKQYRLLLIVIAIIFFITSILFNSLKQPLAIIFVIPVSYIGVFLTFYWFKLNFDQGGFASFVLLCGITVNASIYILNEYNSIRKRYPCLSPLRAYVKAWNTKVIPIFLTVVSTILGFIPFMIGAEKEGFWFPLAVGTIGGLVMSVIGVFIFLPVLTLKKKWFTRSKAVL</sequence>
<dbReference type="PANTHER" id="PTHR32063:SF0">
    <property type="entry name" value="SWARMING MOTILITY PROTEIN SWRC"/>
    <property type="match status" value="1"/>
</dbReference>
<dbReference type="Gene3D" id="3.30.70.1320">
    <property type="entry name" value="Multidrug efflux transporter AcrB pore domain like"/>
    <property type="match status" value="1"/>
</dbReference>
<protein>
    <submittedName>
        <fullName evidence="1">Drug efflux protein</fullName>
    </submittedName>
</protein>
<evidence type="ECO:0000313" key="2">
    <source>
        <dbReference type="Proteomes" id="UP000095657"/>
    </source>
</evidence>
<dbReference type="STRING" id="47678.ERS852494_01515"/>
<dbReference type="Gene3D" id="3.30.2090.10">
    <property type="entry name" value="Multidrug efflux transporter AcrB TolC docking domain, DN and DC subdomains"/>
    <property type="match status" value="2"/>
</dbReference>
<reference evidence="1 2" key="1">
    <citation type="submission" date="2015-09" db="EMBL/GenBank/DDBJ databases">
        <authorList>
            <consortium name="Pathogen Informatics"/>
        </authorList>
    </citation>
    <scope>NUCLEOTIDE SEQUENCE [LARGE SCALE GENOMIC DNA]</scope>
    <source>
        <strain evidence="1 2">2789STDY5834880</strain>
    </source>
</reference>
<dbReference type="InterPro" id="IPR027463">
    <property type="entry name" value="AcrB_DN_DC_subdom"/>
</dbReference>
<name>A0A174KG78_9BACE</name>
<dbReference type="Pfam" id="PF00873">
    <property type="entry name" value="ACR_tran"/>
    <property type="match status" value="2"/>
</dbReference>
<dbReference type="Gene3D" id="1.20.1640.10">
    <property type="entry name" value="Multidrug efflux transporter AcrB transmembrane domain"/>
    <property type="match status" value="3"/>
</dbReference>
<dbReference type="SUPFAM" id="SSF82693">
    <property type="entry name" value="Multidrug efflux transporter AcrB pore domain, PN1, PN2, PC1 and PC2 subdomains"/>
    <property type="match status" value="1"/>
</dbReference>
<dbReference type="PRINTS" id="PR00702">
    <property type="entry name" value="ACRIFLAVINRP"/>
</dbReference>
<evidence type="ECO:0000313" key="1">
    <source>
        <dbReference type="EMBL" id="CUP11154.1"/>
    </source>
</evidence>
<dbReference type="InterPro" id="IPR001036">
    <property type="entry name" value="Acrflvin-R"/>
</dbReference>
<dbReference type="RefSeq" id="WP_055170955.1">
    <property type="nucleotide sequence ID" value="NZ_CZAI01000003.1"/>
</dbReference>
<proteinExistence type="predicted"/>
<dbReference type="AlphaFoldDB" id="A0A174KG78"/>
<dbReference type="SUPFAM" id="SSF82866">
    <property type="entry name" value="Multidrug efflux transporter AcrB transmembrane domain"/>
    <property type="match status" value="2"/>
</dbReference>
<dbReference type="Gene3D" id="3.30.70.1440">
    <property type="entry name" value="Multidrug efflux transporter AcrB pore domain"/>
    <property type="match status" value="1"/>
</dbReference>
<accession>A0A174KG78</accession>
<dbReference type="Gene3D" id="3.30.70.1430">
    <property type="entry name" value="Multidrug efflux transporter AcrB pore domain"/>
    <property type="match status" value="2"/>
</dbReference>
<dbReference type="GO" id="GO:0005886">
    <property type="term" value="C:plasma membrane"/>
    <property type="evidence" value="ECO:0007669"/>
    <property type="project" value="TreeGrafter"/>
</dbReference>
<gene>
    <name evidence="1" type="primary">swrC_2</name>
    <name evidence="1" type="ORF">ERS852494_01515</name>
</gene>
<dbReference type="PANTHER" id="PTHR32063">
    <property type="match status" value="1"/>
</dbReference>
<dbReference type="GO" id="GO:0042910">
    <property type="term" value="F:xenobiotic transmembrane transporter activity"/>
    <property type="evidence" value="ECO:0007669"/>
    <property type="project" value="TreeGrafter"/>
</dbReference>
<organism evidence="1 2">
    <name type="scientific">Bacteroides caccae</name>
    <dbReference type="NCBI Taxonomy" id="47678"/>
    <lineage>
        <taxon>Bacteria</taxon>
        <taxon>Pseudomonadati</taxon>
        <taxon>Bacteroidota</taxon>
        <taxon>Bacteroidia</taxon>
        <taxon>Bacteroidales</taxon>
        <taxon>Bacteroidaceae</taxon>
        <taxon>Bacteroides</taxon>
    </lineage>
</organism>
<dbReference type="EMBL" id="CZAI01000003">
    <property type="protein sequence ID" value="CUP11154.1"/>
    <property type="molecule type" value="Genomic_DNA"/>
</dbReference>